<dbReference type="SUPFAM" id="SSF143744">
    <property type="entry name" value="GlcG-like"/>
    <property type="match status" value="1"/>
</dbReference>
<keyword evidence="1" id="KW-0732">Signal</keyword>
<dbReference type="InterPro" id="IPR038084">
    <property type="entry name" value="PduO/GlcC-like_sf"/>
</dbReference>
<organism evidence="2 3">
    <name type="scientific">Bradyrhizobium archetypum</name>
    <dbReference type="NCBI Taxonomy" id="2721160"/>
    <lineage>
        <taxon>Bacteria</taxon>
        <taxon>Pseudomonadati</taxon>
        <taxon>Pseudomonadota</taxon>
        <taxon>Alphaproteobacteria</taxon>
        <taxon>Hyphomicrobiales</taxon>
        <taxon>Nitrobacteraceae</taxon>
        <taxon>Bradyrhizobium</taxon>
    </lineage>
</organism>
<dbReference type="EMBL" id="JAAVLW010000004">
    <property type="protein sequence ID" value="NOJ47603.1"/>
    <property type="molecule type" value="Genomic_DNA"/>
</dbReference>
<evidence type="ECO:0000256" key="1">
    <source>
        <dbReference type="SAM" id="SignalP"/>
    </source>
</evidence>
<accession>A0A7Y4H564</accession>
<name>A0A7Y4H564_9BRAD</name>
<dbReference type="AlphaFoldDB" id="A0A7Y4H564"/>
<evidence type="ECO:0000313" key="2">
    <source>
        <dbReference type="EMBL" id="NOJ47603.1"/>
    </source>
</evidence>
<evidence type="ECO:0000313" key="3">
    <source>
        <dbReference type="Proteomes" id="UP000528734"/>
    </source>
</evidence>
<dbReference type="Proteomes" id="UP000528734">
    <property type="component" value="Unassembled WGS sequence"/>
</dbReference>
<keyword evidence="3" id="KW-1185">Reference proteome</keyword>
<dbReference type="Pfam" id="PF03928">
    <property type="entry name" value="HbpS-like"/>
    <property type="match status" value="1"/>
</dbReference>
<feature type="chain" id="PRO_5030968100" evidence="1">
    <location>
        <begin position="24"/>
        <end position="257"/>
    </location>
</feature>
<protein>
    <submittedName>
        <fullName evidence="2">Heme-binding protein</fullName>
    </submittedName>
</protein>
<dbReference type="RefSeq" id="WP_171710475.1">
    <property type="nucleotide sequence ID" value="NZ_JAAVLW010000004.1"/>
</dbReference>
<reference evidence="2 3" key="1">
    <citation type="submission" date="2020-03" db="EMBL/GenBank/DDBJ databases">
        <title>Bradyrhizobium diversity isolated from nodules of Muelleranthus trifoliolatus.</title>
        <authorList>
            <person name="Klepa M."/>
            <person name="Helene L."/>
            <person name="Hungria M."/>
        </authorList>
    </citation>
    <scope>NUCLEOTIDE SEQUENCE [LARGE SCALE GENOMIC DNA]</scope>
    <source>
        <strain evidence="2 3">WSM 1744</strain>
    </source>
</reference>
<dbReference type="Gene3D" id="3.30.450.150">
    <property type="entry name" value="Haem-degrading domain"/>
    <property type="match status" value="1"/>
</dbReference>
<comment type="caution">
    <text evidence="2">The sequence shown here is derived from an EMBL/GenBank/DDBJ whole genome shotgun (WGS) entry which is preliminary data.</text>
</comment>
<feature type="signal peptide" evidence="1">
    <location>
        <begin position="1"/>
        <end position="23"/>
    </location>
</feature>
<proteinExistence type="predicted"/>
<gene>
    <name evidence="2" type="ORF">HCN50_15320</name>
</gene>
<dbReference type="InterPro" id="IPR005624">
    <property type="entry name" value="PduO/GlcC-like"/>
</dbReference>
<sequence>MHKVVISSALLTMLAASPIAAQAPNSPSCPVDHDRLADVLKKSVKPSGGPSNGGLDNNEWAAVVNREGIVCAVAFSGNKADDQWPGSRAIAAEKANTANAFSLANKAIATANLYAQAQPGGYLFGAGLGSPPNPATLYAGQASDHGSAQDPFVGKALGGFIVFGGGLALYDGNGVAGGLGVSGDSACADHNVAWRVRRSLGLDKVPAGVSPNMKDAIIYDVGPDGKSTSGFGHPTCDGREDQIAVDLGAGVNLNAVR</sequence>